<evidence type="ECO:0000259" key="1">
    <source>
        <dbReference type="Pfam" id="PF09937"/>
    </source>
</evidence>
<dbReference type="Pfam" id="PF09937">
    <property type="entry name" value="DUF2169"/>
    <property type="match status" value="1"/>
</dbReference>
<gene>
    <name evidence="2" type="ORF">KP803_09740</name>
</gene>
<protein>
    <submittedName>
        <fullName evidence="2">DUF2169 domain-containing protein</fullName>
    </submittedName>
</protein>
<sequence>MQLWDIEANDNLKIHGCFQRDKEGNEVWVVTVKRGWDWVENQWVETVETSIADTPVYLDEPGRSAMKIDHDFPILKRNTDVIVYGRARSYAKKPVTYHECRLLVDEHIDKTLTVFGDRKWVEHSGSLTVTATQPFIDKAIDYSHAFGGDERNRLGKGVGTSIKELTGMNVPSVFYSKEDWSTSSKAIRVAGFGPLPPFFADRYMHAGTYDENWIENRRPLLPEDFDDRYYQCAPKDQQCNGHLKGGERMMLSGFCHNDTMIFRVPEERYIAVAAFNKKERSLEMPINTVFIDAEEKQITITYTAAFSCQSKEHLLTTTAVEKIKK</sequence>
<dbReference type="RefSeq" id="WP_248008633.1">
    <property type="nucleotide sequence ID" value="NZ_JAJHVV010000005.1"/>
</dbReference>
<name>A0A9X1XIB6_9VIBR</name>
<dbReference type="EMBL" id="JAJHVV010000005">
    <property type="protein sequence ID" value="MCK6263552.1"/>
    <property type="molecule type" value="Genomic_DNA"/>
</dbReference>
<keyword evidence="3" id="KW-1185">Reference proteome</keyword>
<evidence type="ECO:0000313" key="3">
    <source>
        <dbReference type="Proteomes" id="UP001139559"/>
    </source>
</evidence>
<dbReference type="InterPro" id="IPR018683">
    <property type="entry name" value="DUF2169"/>
</dbReference>
<organism evidence="2 3">
    <name type="scientific">Vibrio amylolyticus</name>
    <dbReference type="NCBI Taxonomy" id="2847292"/>
    <lineage>
        <taxon>Bacteria</taxon>
        <taxon>Pseudomonadati</taxon>
        <taxon>Pseudomonadota</taxon>
        <taxon>Gammaproteobacteria</taxon>
        <taxon>Vibrionales</taxon>
        <taxon>Vibrionaceae</taxon>
        <taxon>Vibrio</taxon>
    </lineage>
</organism>
<reference evidence="2" key="1">
    <citation type="submission" date="2021-11" db="EMBL/GenBank/DDBJ databases">
        <title>Vibrio ZSDE26 sp. nov. and Vibrio ZSDZ34 sp. nov., isolated from coastal seawater in Qingdao.</title>
        <authorList>
            <person name="Zhang P."/>
        </authorList>
    </citation>
    <scope>NUCLEOTIDE SEQUENCE</scope>
    <source>
        <strain evidence="2">ZSDE26</strain>
    </source>
</reference>
<accession>A0A9X1XIB6</accession>
<feature type="domain" description="DUF2169" evidence="1">
    <location>
        <begin position="23"/>
        <end position="302"/>
    </location>
</feature>
<comment type="caution">
    <text evidence="2">The sequence shown here is derived from an EMBL/GenBank/DDBJ whole genome shotgun (WGS) entry which is preliminary data.</text>
</comment>
<dbReference type="Proteomes" id="UP001139559">
    <property type="component" value="Unassembled WGS sequence"/>
</dbReference>
<proteinExistence type="predicted"/>
<evidence type="ECO:0000313" key="2">
    <source>
        <dbReference type="EMBL" id="MCK6263552.1"/>
    </source>
</evidence>
<dbReference type="AlphaFoldDB" id="A0A9X1XIB6"/>